<evidence type="ECO:0000313" key="2">
    <source>
        <dbReference type="EMBL" id="KIC57115.1"/>
    </source>
</evidence>
<dbReference type="AlphaFoldDB" id="A0A0B4CYI5"/>
<accession>A0A0B4CYI5</accession>
<keyword evidence="2" id="KW-0255">Endonuclease</keyword>
<evidence type="ECO:0000259" key="1">
    <source>
        <dbReference type="SMART" id="SM00507"/>
    </source>
</evidence>
<comment type="caution">
    <text evidence="2">The sequence shown here is derived from an EMBL/GenBank/DDBJ whole genome shotgun (WGS) entry which is preliminary data.</text>
</comment>
<dbReference type="EMBL" id="JWSZ01000013">
    <property type="protein sequence ID" value="KIC57115.1"/>
    <property type="molecule type" value="Genomic_DNA"/>
</dbReference>
<dbReference type="InterPro" id="IPR003615">
    <property type="entry name" value="HNH_nuc"/>
</dbReference>
<keyword evidence="2" id="KW-0540">Nuclease</keyword>
<dbReference type="Pfam" id="PF02720">
    <property type="entry name" value="DUF222"/>
    <property type="match status" value="1"/>
</dbReference>
<dbReference type="GO" id="GO:0004519">
    <property type="term" value="F:endonuclease activity"/>
    <property type="evidence" value="ECO:0007669"/>
    <property type="project" value="UniProtKB-KW"/>
</dbReference>
<dbReference type="Gene3D" id="1.10.30.50">
    <property type="match status" value="1"/>
</dbReference>
<dbReference type="CDD" id="cd00085">
    <property type="entry name" value="HNHc"/>
    <property type="match status" value="1"/>
</dbReference>
<dbReference type="SMART" id="SM00507">
    <property type="entry name" value="HNHc"/>
    <property type="match status" value="1"/>
</dbReference>
<sequence>MSEVAGSVGAMKVVDGSSFPDVPGGWDAVEDDAFPCDPGWVPPDAVDLVCDADAMVAVFAAERYRRVAAYRREALADAAGRGRGLIDVAERAIRLELAAALRVTEHAAGMLIAEAQALETRYPAALAALGAARVTERHVHVLVELLDPLTATERDAVFPRALVLAEAEPVGTFRRRLRALIDQTRVETLPERHERALDERRVFVEPADDGMAWLNAYLPAVEAHAIHGRLTAIAKAVTAADGDERTLEQARADVFGDLLIDGTCTAHPDAARGIRANVVVTVPALALLDAPTDALNCGVAVVDGVGPIPIDRARELCGGGDGWMRILTHPDTGAVVSVGRERYRPPPALQQLARWRAARCMAPGCGMPADRCDLDHTLAWEHGGHTALTNLAPLCRGHHTVKHHGGWQVRQLSEGTSSGSLEWISPYGRRYVVAPERTLPTFTP</sequence>
<name>A0A0B4CYI5_9MICO</name>
<organism evidence="2 3">
    <name type="scientific">Microbacterium hominis</name>
    <dbReference type="NCBI Taxonomy" id="162426"/>
    <lineage>
        <taxon>Bacteria</taxon>
        <taxon>Bacillati</taxon>
        <taxon>Actinomycetota</taxon>
        <taxon>Actinomycetes</taxon>
        <taxon>Micrococcales</taxon>
        <taxon>Microbacteriaceae</taxon>
        <taxon>Microbacterium</taxon>
    </lineage>
</organism>
<evidence type="ECO:0000313" key="3">
    <source>
        <dbReference type="Proteomes" id="UP000031202"/>
    </source>
</evidence>
<keyword evidence="2" id="KW-0378">Hydrolase</keyword>
<reference evidence="2 3" key="1">
    <citation type="submission" date="2014-12" db="EMBL/GenBank/DDBJ databases">
        <title>Genome sequencing of Microbacterium hominis TPW29.</title>
        <authorList>
            <person name="Tan P.W."/>
            <person name="Chan K.-G."/>
        </authorList>
    </citation>
    <scope>NUCLEOTIDE SEQUENCE [LARGE SCALE GENOMIC DNA]</scope>
    <source>
        <strain evidence="2 3">TPW29</strain>
    </source>
</reference>
<gene>
    <name evidence="2" type="ORF">RM52_11585</name>
</gene>
<protein>
    <submittedName>
        <fullName evidence="2">HNH endonuclease</fullName>
    </submittedName>
</protein>
<proteinExistence type="predicted"/>
<dbReference type="InterPro" id="IPR003870">
    <property type="entry name" value="DUF222"/>
</dbReference>
<dbReference type="Proteomes" id="UP000031202">
    <property type="component" value="Unassembled WGS sequence"/>
</dbReference>
<feature type="domain" description="HNH nuclease" evidence="1">
    <location>
        <begin position="351"/>
        <end position="400"/>
    </location>
</feature>